<keyword evidence="2" id="KW-0732">Signal</keyword>
<keyword evidence="3 7" id="KW-1015">Disulfide bond</keyword>
<dbReference type="PRINTS" id="PR00846">
    <property type="entry name" value="GLHYDRLASE56"/>
</dbReference>
<keyword evidence="8" id="KW-0378">Hydrolase</keyword>
<dbReference type="OrthoDB" id="5796153at2759"/>
<dbReference type="Pfam" id="PF01630">
    <property type="entry name" value="Glyco_hydro_56"/>
    <property type="match status" value="1"/>
</dbReference>
<dbReference type="InterPro" id="IPR017853">
    <property type="entry name" value="GH"/>
</dbReference>
<dbReference type="EC" id="3.2.1.35" evidence="8"/>
<evidence type="ECO:0000256" key="6">
    <source>
        <dbReference type="PIRSR" id="PIRSR038193-1"/>
    </source>
</evidence>
<dbReference type="PANTHER" id="PTHR11769:SF35">
    <property type="entry name" value="HYALURONIDASE"/>
    <property type="match status" value="1"/>
</dbReference>
<comment type="catalytic activity">
    <reaction evidence="8">
        <text>Random hydrolysis of (1-&gt;4)-linkages between N-acetyl-beta-D-glucosamine and D-glucuronate residues in hyaluronate.</text>
        <dbReference type="EC" id="3.2.1.35"/>
    </reaction>
</comment>
<feature type="active site" description="Proton donor" evidence="6">
    <location>
        <position position="116"/>
    </location>
</feature>
<proteinExistence type="inferred from homology"/>
<feature type="disulfide bond" evidence="7">
    <location>
        <begin position="24"/>
        <end position="315"/>
    </location>
</feature>
<keyword evidence="8" id="KW-0326">Glycosidase</keyword>
<dbReference type="EMBL" id="LR899012">
    <property type="protein sequence ID" value="CAD7088215.1"/>
    <property type="molecule type" value="Genomic_DNA"/>
</dbReference>
<gene>
    <name evidence="9" type="ORF">HERILL_LOCUS10861</name>
</gene>
<dbReference type="GO" id="GO:0030214">
    <property type="term" value="P:hyaluronan catabolic process"/>
    <property type="evidence" value="ECO:0007669"/>
    <property type="project" value="TreeGrafter"/>
</dbReference>
<dbReference type="PANTHER" id="PTHR11769">
    <property type="entry name" value="HYALURONIDASE"/>
    <property type="match status" value="1"/>
</dbReference>
<dbReference type="InParanoid" id="A0A7R8UW45"/>
<dbReference type="SUPFAM" id="SSF51445">
    <property type="entry name" value="(Trans)glycosidases"/>
    <property type="match status" value="1"/>
</dbReference>
<dbReference type="PIRSF" id="PIRSF038193">
    <property type="entry name" value="Hyaluronidase"/>
    <property type="match status" value="1"/>
</dbReference>
<reference evidence="9 10" key="1">
    <citation type="submission" date="2020-11" db="EMBL/GenBank/DDBJ databases">
        <authorList>
            <person name="Wallbank WR R."/>
            <person name="Pardo Diaz C."/>
            <person name="Kozak K."/>
            <person name="Martin S."/>
            <person name="Jiggins C."/>
            <person name="Moest M."/>
            <person name="Warren A I."/>
            <person name="Generalovic N T."/>
            <person name="Byers J.R.P. K."/>
            <person name="Montejo-Kovacevich G."/>
            <person name="Yen C E."/>
        </authorList>
    </citation>
    <scope>NUCLEOTIDE SEQUENCE [LARGE SCALE GENOMIC DNA]</scope>
</reference>
<evidence type="ECO:0000256" key="7">
    <source>
        <dbReference type="PIRSR" id="PIRSR038193-3"/>
    </source>
</evidence>
<keyword evidence="10" id="KW-1185">Reference proteome</keyword>
<evidence type="ECO:0000256" key="4">
    <source>
        <dbReference type="ARBA" id="ARBA00023180"/>
    </source>
</evidence>
<dbReference type="GO" id="GO:0005975">
    <property type="term" value="P:carbohydrate metabolic process"/>
    <property type="evidence" value="ECO:0007669"/>
    <property type="project" value="UniProtKB-UniRule"/>
</dbReference>
<evidence type="ECO:0000256" key="2">
    <source>
        <dbReference type="ARBA" id="ARBA00022729"/>
    </source>
</evidence>
<accession>A0A7R8UW45</accession>
<evidence type="ECO:0000313" key="10">
    <source>
        <dbReference type="Proteomes" id="UP000594454"/>
    </source>
</evidence>
<dbReference type="InterPro" id="IPR013785">
    <property type="entry name" value="Aldolase_TIM"/>
</dbReference>
<feature type="disulfide bond" evidence="7">
    <location>
        <begin position="192"/>
        <end position="203"/>
    </location>
</feature>
<dbReference type="Gene3D" id="3.20.20.70">
    <property type="entry name" value="Aldolase class I"/>
    <property type="match status" value="1"/>
</dbReference>
<evidence type="ECO:0000256" key="3">
    <source>
        <dbReference type="ARBA" id="ARBA00023157"/>
    </source>
</evidence>
<dbReference type="GO" id="GO:0004415">
    <property type="term" value="F:hyalurononglucosaminidase activity"/>
    <property type="evidence" value="ECO:0007669"/>
    <property type="project" value="UniProtKB-UniRule"/>
</dbReference>
<protein>
    <recommendedName>
        <fullName evidence="8">Hyaluronidase</fullName>
        <ecNumber evidence="8">3.2.1.35</ecNumber>
    </recommendedName>
</protein>
<dbReference type="PRINTS" id="PR00847">
    <property type="entry name" value="HYALURONDASE"/>
</dbReference>
<organism evidence="9 10">
    <name type="scientific">Hermetia illucens</name>
    <name type="common">Black soldier fly</name>
    <dbReference type="NCBI Taxonomy" id="343691"/>
    <lineage>
        <taxon>Eukaryota</taxon>
        <taxon>Metazoa</taxon>
        <taxon>Ecdysozoa</taxon>
        <taxon>Arthropoda</taxon>
        <taxon>Hexapoda</taxon>
        <taxon>Insecta</taxon>
        <taxon>Pterygota</taxon>
        <taxon>Neoptera</taxon>
        <taxon>Endopterygota</taxon>
        <taxon>Diptera</taxon>
        <taxon>Brachycera</taxon>
        <taxon>Stratiomyomorpha</taxon>
        <taxon>Stratiomyidae</taxon>
        <taxon>Hermetiinae</taxon>
        <taxon>Hermetia</taxon>
    </lineage>
</organism>
<comment type="similarity">
    <text evidence="1 5 8">Belongs to the glycosyl hydrolase 56 family.</text>
</comment>
<keyword evidence="4" id="KW-0325">Glycoprotein</keyword>
<evidence type="ECO:0000256" key="8">
    <source>
        <dbReference type="RuleBase" id="RU610713"/>
    </source>
</evidence>
<evidence type="ECO:0000313" key="9">
    <source>
        <dbReference type="EMBL" id="CAD7088215.1"/>
    </source>
</evidence>
<dbReference type="GO" id="GO:0006952">
    <property type="term" value="P:defense response"/>
    <property type="evidence" value="ECO:0007669"/>
    <property type="project" value="InterPro"/>
</dbReference>
<evidence type="ECO:0000256" key="5">
    <source>
        <dbReference type="PIRNR" id="PIRNR038193"/>
    </source>
</evidence>
<dbReference type="Proteomes" id="UP000594454">
    <property type="component" value="Chromosome 4"/>
</dbReference>
<name>A0A7R8UW45_HERIL</name>
<dbReference type="InterPro" id="IPR001329">
    <property type="entry name" value="Venom_Hyaluronidase"/>
</dbReference>
<dbReference type="InterPro" id="IPR018155">
    <property type="entry name" value="Hyaluronidase"/>
</dbReference>
<sequence>MTVEPVLGYGIDFRVYWNIPTFMCLKYNMSFENSTKSYGIIQNQHDDFRGDQISILYDPGDFPAILQNSSSGEYFYRNGGVPQRGNIAEHLEIFKQHVNELIPDPKFRGLAVIDFESWRPTYRQNFGTLKPYKDLSEKIEKQRHPFRPENRIQRDAERHFESAARRFMEETLRLGQKLRPNAAWGYYGLPYCFNGRSNSIESCPTHVQRENMHLRWLFESVDAVYPSVYLREQTPVQYRVPMVRGRIEESKRLIRRLPLAVRPDILVYHRYLYTDTLKFLTESETFQVFKAIKDTGADGIVLWGSSDDLNTKEKCTNFNEYLFNILGPVISSLQPTYSVQPIQ</sequence>
<dbReference type="AlphaFoldDB" id="A0A7R8UW45"/>
<evidence type="ECO:0000256" key="1">
    <source>
        <dbReference type="ARBA" id="ARBA00008871"/>
    </source>
</evidence>